<feature type="transmembrane region" description="Helical" evidence="7">
    <location>
        <begin position="282"/>
        <end position="303"/>
    </location>
</feature>
<feature type="transmembrane region" description="Helical" evidence="7">
    <location>
        <begin position="73"/>
        <end position="90"/>
    </location>
</feature>
<feature type="transmembrane region" description="Helical" evidence="7">
    <location>
        <begin position="161"/>
        <end position="181"/>
    </location>
</feature>
<feature type="transmembrane region" description="Helical" evidence="7">
    <location>
        <begin position="193"/>
        <end position="212"/>
    </location>
</feature>
<feature type="compositionally biased region" description="Acidic residues" evidence="6">
    <location>
        <begin position="660"/>
        <end position="670"/>
    </location>
</feature>
<evidence type="ECO:0000313" key="8">
    <source>
        <dbReference type="EMBL" id="KAK2077562.1"/>
    </source>
</evidence>
<organism evidence="8 9">
    <name type="scientific">Prototheca wickerhamii</name>
    <dbReference type="NCBI Taxonomy" id="3111"/>
    <lineage>
        <taxon>Eukaryota</taxon>
        <taxon>Viridiplantae</taxon>
        <taxon>Chlorophyta</taxon>
        <taxon>core chlorophytes</taxon>
        <taxon>Trebouxiophyceae</taxon>
        <taxon>Chlorellales</taxon>
        <taxon>Chlorellaceae</taxon>
        <taxon>Prototheca</taxon>
    </lineage>
</organism>
<feature type="compositionally biased region" description="Polar residues" evidence="6">
    <location>
        <begin position="615"/>
        <end position="634"/>
    </location>
</feature>
<dbReference type="GO" id="GO:0005886">
    <property type="term" value="C:plasma membrane"/>
    <property type="evidence" value="ECO:0007669"/>
    <property type="project" value="TreeGrafter"/>
</dbReference>
<dbReference type="EMBL" id="JASFZW010000006">
    <property type="protein sequence ID" value="KAK2077562.1"/>
    <property type="molecule type" value="Genomic_DNA"/>
</dbReference>
<evidence type="ECO:0000256" key="2">
    <source>
        <dbReference type="ARBA" id="ARBA00008572"/>
    </source>
</evidence>
<proteinExistence type="inferred from homology"/>
<evidence type="ECO:0000256" key="4">
    <source>
        <dbReference type="ARBA" id="ARBA00022989"/>
    </source>
</evidence>
<feature type="transmembrane region" description="Helical" evidence="7">
    <location>
        <begin position="420"/>
        <end position="441"/>
    </location>
</feature>
<comment type="similarity">
    <text evidence="2">Belongs to the amino acid-polyamine-organocation (APC) superfamily. Cationic amino acid transporter (CAT) (TC 2.A.3.3) family.</text>
</comment>
<keyword evidence="9" id="KW-1185">Reference proteome</keyword>
<dbReference type="InterPro" id="IPR002293">
    <property type="entry name" value="AA/rel_permease1"/>
</dbReference>
<feature type="transmembrane region" description="Helical" evidence="7">
    <location>
        <begin position="447"/>
        <end position="468"/>
    </location>
</feature>
<evidence type="ECO:0000256" key="7">
    <source>
        <dbReference type="SAM" id="Phobius"/>
    </source>
</evidence>
<gene>
    <name evidence="8" type="ORF">QBZ16_004407</name>
</gene>
<evidence type="ECO:0000256" key="3">
    <source>
        <dbReference type="ARBA" id="ARBA00022692"/>
    </source>
</evidence>
<dbReference type="Proteomes" id="UP001255856">
    <property type="component" value="Unassembled WGS sequence"/>
</dbReference>
<feature type="transmembrane region" description="Helical" evidence="7">
    <location>
        <begin position="331"/>
        <end position="350"/>
    </location>
</feature>
<evidence type="ECO:0000256" key="6">
    <source>
        <dbReference type="SAM" id="MobiDB-lite"/>
    </source>
</evidence>
<keyword evidence="5 7" id="KW-0472">Membrane</keyword>
<sequence>MNWKELLRDYWASILKLPQIFNRIGFRKRNLEDELNEALLRGNLRKQFSGYDLLMLGVGITIGGGEYPVSGGAFTYIMVVFGEFPAWMTVANQFTEYLFGMAVVARSFSAYLADICGKGSDFFRVAGNKGDDHAWSLDLMAMALVLVVSAVLAVSGKQGHFVISAMTTLKLAIIVFILIVGWTRGNPDNLDPFFSGGANGVFSAASVFMYAMTGFDSVSNAAEEARNVSSLPWAMVGTTTLSMTVYALLSLMLCLLVPSTIIDYNDGITDAFLTRDLGYMRYIVATAALIGTLTGLIVGLYAVSRIMMVVARDWLIPPVFARVSARTQTPLLAQLSIGLAISLIALLVQSNFLDELVSFGQLFSMWAVVNAQVFRRYYPGIKLRFTRFGAVEATHPGKRKGAGDPAGLGRLRFGVAASRWLVVAHMALLSVWAFCLAVWFVVTERHLSTTAEIAGCVVFACLLFGTALSMKLTCPIQYEPSQWHIPAPLMPWVPTVALGLIFFGMASINPTGYYKIGVYNLAVLAIYFFFSLPMSYIKHYKLDFVRTEQLNVVDLVCVDGEWRPMELSTRISALTALGTDDSRTWQHSRVMTWTPQTSIFTRSYNGSAHGGNAYQAAQGTPTKSGSSASLQHAPTVQFDLPDKAYSGFPSESGTNKCEPIEEEDNDAGRR</sequence>
<keyword evidence="3 7" id="KW-0812">Transmembrane</keyword>
<feature type="transmembrane region" description="Helical" evidence="7">
    <location>
        <begin position="489"/>
        <end position="510"/>
    </location>
</feature>
<evidence type="ECO:0000313" key="9">
    <source>
        <dbReference type="Proteomes" id="UP001255856"/>
    </source>
</evidence>
<evidence type="ECO:0000256" key="5">
    <source>
        <dbReference type="ARBA" id="ARBA00023136"/>
    </source>
</evidence>
<dbReference type="Pfam" id="PF13520">
    <property type="entry name" value="AA_permease_2"/>
    <property type="match status" value="1"/>
</dbReference>
<feature type="transmembrane region" description="Helical" evidence="7">
    <location>
        <begin position="516"/>
        <end position="537"/>
    </location>
</feature>
<feature type="transmembrane region" description="Helical" evidence="7">
    <location>
        <begin position="233"/>
        <end position="262"/>
    </location>
</feature>
<protein>
    <submittedName>
        <fullName evidence="8">Uncharacterized protein</fullName>
    </submittedName>
</protein>
<name>A0AAD9IKA0_PROWI</name>
<keyword evidence="4 7" id="KW-1133">Transmembrane helix</keyword>
<reference evidence="8" key="1">
    <citation type="submission" date="2021-01" db="EMBL/GenBank/DDBJ databases">
        <authorList>
            <person name="Eckstrom K.M.E."/>
        </authorList>
    </citation>
    <scope>NUCLEOTIDE SEQUENCE</scope>
    <source>
        <strain evidence="8">UVCC 0001</strain>
    </source>
</reference>
<dbReference type="PANTHER" id="PTHR43243">
    <property type="entry name" value="INNER MEMBRANE TRANSPORTER YGJI-RELATED"/>
    <property type="match status" value="1"/>
</dbReference>
<dbReference type="AlphaFoldDB" id="A0AAD9IKA0"/>
<dbReference type="Gene3D" id="1.20.1740.10">
    <property type="entry name" value="Amino acid/polyamine transporter I"/>
    <property type="match status" value="1"/>
</dbReference>
<comment type="caution">
    <text evidence="8">The sequence shown here is derived from an EMBL/GenBank/DDBJ whole genome shotgun (WGS) entry which is preliminary data.</text>
</comment>
<evidence type="ECO:0000256" key="1">
    <source>
        <dbReference type="ARBA" id="ARBA00004141"/>
    </source>
</evidence>
<feature type="transmembrane region" description="Helical" evidence="7">
    <location>
        <begin position="133"/>
        <end position="154"/>
    </location>
</feature>
<accession>A0AAD9IKA0</accession>
<dbReference type="GO" id="GO:0015171">
    <property type="term" value="F:amino acid transmembrane transporter activity"/>
    <property type="evidence" value="ECO:0007669"/>
    <property type="project" value="TreeGrafter"/>
</dbReference>
<dbReference type="PANTHER" id="PTHR43243:SF41">
    <property type="entry name" value="CATIONIC AMINO ACID TRANSPORTER 7, CHLOROPLASTIC"/>
    <property type="match status" value="1"/>
</dbReference>
<comment type="subcellular location">
    <subcellularLocation>
        <location evidence="1">Membrane</location>
        <topology evidence="1">Multi-pass membrane protein</topology>
    </subcellularLocation>
</comment>
<feature type="region of interest" description="Disordered" evidence="6">
    <location>
        <begin position="611"/>
        <end position="670"/>
    </location>
</feature>